<proteinExistence type="predicted"/>
<dbReference type="RefSeq" id="WP_058212227.1">
    <property type="nucleotide sequence ID" value="NZ_LKLU01000134.1"/>
</dbReference>
<sequence>MADKLDRIIGDYLTGRLAANIKARELDLRARKPTDNLGIRTQSFGIAPQESEFLRVEEDELNGILGRMKRQKEILDMFWDVECSETKKALLLHYQQRMTWYGVAQEMFVGVTTLWRWNKSFKEMIRPYL</sequence>
<dbReference type="InterPro" id="IPR007927">
    <property type="entry name" value="DUF722"/>
</dbReference>
<dbReference type="PATRIC" id="fig|1360.114.peg.1400"/>
<dbReference type="Pfam" id="PF05263">
    <property type="entry name" value="DUF722"/>
    <property type="match status" value="1"/>
</dbReference>
<evidence type="ECO:0000313" key="1">
    <source>
        <dbReference type="EMBL" id="KSU18120.1"/>
    </source>
</evidence>
<dbReference type="Proteomes" id="UP000053719">
    <property type="component" value="Unassembled WGS sequence"/>
</dbReference>
<gene>
    <name evidence="1" type="ORF">M20_2433</name>
</gene>
<comment type="caution">
    <text evidence="1">The sequence shown here is derived from an EMBL/GenBank/DDBJ whole genome shotgun (WGS) entry which is preliminary data.</text>
</comment>
<reference evidence="2" key="1">
    <citation type="submission" date="2015-10" db="EMBL/GenBank/DDBJ databases">
        <title>Draft Genome Sequences of 11 Lactococcus lactis subspecies cremoris strains.</title>
        <authorList>
            <person name="Wels M."/>
            <person name="Backus L."/>
            <person name="Boekhorst J."/>
            <person name="Dijkstra A."/>
            <person name="Beerthuizen M."/>
            <person name="Kelly W."/>
            <person name="Siezen R."/>
            <person name="Bachmann H."/>
            <person name="Van Hijum S."/>
        </authorList>
    </citation>
    <scope>NUCLEOTIDE SEQUENCE [LARGE SCALE GENOMIC DNA]</scope>
    <source>
        <strain evidence="2">M20</strain>
    </source>
</reference>
<name>A0A0V8DXT1_LACLL</name>
<dbReference type="AlphaFoldDB" id="A0A0V8DXT1"/>
<dbReference type="EMBL" id="LKLU01000134">
    <property type="protein sequence ID" value="KSU18120.1"/>
    <property type="molecule type" value="Genomic_DNA"/>
</dbReference>
<protein>
    <submittedName>
        <fullName evidence="1">Phage protein</fullName>
    </submittedName>
</protein>
<accession>A0A0V8DXT1</accession>
<evidence type="ECO:0000313" key="2">
    <source>
        <dbReference type="Proteomes" id="UP000053719"/>
    </source>
</evidence>
<organism evidence="1 2">
    <name type="scientific">Lactococcus lactis subsp. lactis</name>
    <name type="common">Streptococcus lactis</name>
    <dbReference type="NCBI Taxonomy" id="1360"/>
    <lineage>
        <taxon>Bacteria</taxon>
        <taxon>Bacillati</taxon>
        <taxon>Bacillota</taxon>
        <taxon>Bacilli</taxon>
        <taxon>Lactobacillales</taxon>
        <taxon>Streptococcaceae</taxon>
        <taxon>Lactococcus</taxon>
    </lineage>
</organism>